<comment type="caution">
    <text evidence="1">The sequence shown here is derived from an EMBL/GenBank/DDBJ whole genome shotgun (WGS) entry which is preliminary data.</text>
</comment>
<proteinExistence type="predicted"/>
<evidence type="ECO:0000313" key="1">
    <source>
        <dbReference type="EMBL" id="KAK3858548.1"/>
    </source>
</evidence>
<reference evidence="1" key="1">
    <citation type="submission" date="2023-10" db="EMBL/GenBank/DDBJ databases">
        <title>Genome assemblies of two species of porcelain crab, Petrolisthes cinctipes and Petrolisthes manimaculis (Anomura: Porcellanidae).</title>
        <authorList>
            <person name="Angst P."/>
        </authorList>
    </citation>
    <scope>NUCLEOTIDE SEQUENCE</scope>
    <source>
        <strain evidence="1">PB745_01</strain>
        <tissue evidence="1">Gill</tissue>
    </source>
</reference>
<dbReference type="Proteomes" id="UP001286313">
    <property type="component" value="Unassembled WGS sequence"/>
</dbReference>
<dbReference type="AlphaFoldDB" id="A0AAE1BWU4"/>
<sequence>MPELELMPEYTCVGNEAFDFSMAVVFLTIALSLLLRHPLSSPSFSTQWYVQPRQHRDCNPLLVLRDEEVADNIGLHYDLFVVK</sequence>
<evidence type="ECO:0000313" key="2">
    <source>
        <dbReference type="Proteomes" id="UP001286313"/>
    </source>
</evidence>
<dbReference type="EMBL" id="JAWQEG010005277">
    <property type="protein sequence ID" value="KAK3858548.1"/>
    <property type="molecule type" value="Genomic_DNA"/>
</dbReference>
<organism evidence="1 2">
    <name type="scientific">Petrolisthes cinctipes</name>
    <name type="common">Flat porcelain crab</name>
    <dbReference type="NCBI Taxonomy" id="88211"/>
    <lineage>
        <taxon>Eukaryota</taxon>
        <taxon>Metazoa</taxon>
        <taxon>Ecdysozoa</taxon>
        <taxon>Arthropoda</taxon>
        <taxon>Crustacea</taxon>
        <taxon>Multicrustacea</taxon>
        <taxon>Malacostraca</taxon>
        <taxon>Eumalacostraca</taxon>
        <taxon>Eucarida</taxon>
        <taxon>Decapoda</taxon>
        <taxon>Pleocyemata</taxon>
        <taxon>Anomura</taxon>
        <taxon>Galatheoidea</taxon>
        <taxon>Porcellanidae</taxon>
        <taxon>Petrolisthes</taxon>
    </lineage>
</organism>
<gene>
    <name evidence="1" type="ORF">Pcinc_035272</name>
</gene>
<keyword evidence="2" id="KW-1185">Reference proteome</keyword>
<name>A0AAE1BWU4_PETCI</name>
<accession>A0AAE1BWU4</accession>
<protein>
    <submittedName>
        <fullName evidence="1">Uncharacterized protein</fullName>
    </submittedName>
</protein>